<feature type="transmembrane region" description="Helical" evidence="1">
    <location>
        <begin position="192"/>
        <end position="213"/>
    </location>
</feature>
<evidence type="ECO:0000313" key="3">
    <source>
        <dbReference type="Proteomes" id="UP000507470"/>
    </source>
</evidence>
<organism evidence="2 3">
    <name type="scientific">Mytilus coruscus</name>
    <name type="common">Sea mussel</name>
    <dbReference type="NCBI Taxonomy" id="42192"/>
    <lineage>
        <taxon>Eukaryota</taxon>
        <taxon>Metazoa</taxon>
        <taxon>Spiralia</taxon>
        <taxon>Lophotrochozoa</taxon>
        <taxon>Mollusca</taxon>
        <taxon>Bivalvia</taxon>
        <taxon>Autobranchia</taxon>
        <taxon>Pteriomorphia</taxon>
        <taxon>Mytilida</taxon>
        <taxon>Mytiloidea</taxon>
        <taxon>Mytilidae</taxon>
        <taxon>Mytilinae</taxon>
        <taxon>Mytilus</taxon>
    </lineage>
</organism>
<dbReference type="AlphaFoldDB" id="A0A6J8EWB1"/>
<reference evidence="2 3" key="1">
    <citation type="submission" date="2020-06" db="EMBL/GenBank/DDBJ databases">
        <authorList>
            <person name="Li R."/>
            <person name="Bekaert M."/>
        </authorList>
    </citation>
    <scope>NUCLEOTIDE SEQUENCE [LARGE SCALE GENOMIC DNA]</scope>
    <source>
        <strain evidence="3">wild</strain>
    </source>
</reference>
<keyword evidence="1" id="KW-0812">Transmembrane</keyword>
<keyword evidence="3" id="KW-1185">Reference proteome</keyword>
<evidence type="ECO:0000256" key="1">
    <source>
        <dbReference type="SAM" id="Phobius"/>
    </source>
</evidence>
<dbReference type="OrthoDB" id="6159484at2759"/>
<dbReference type="EMBL" id="CACVKT020010108">
    <property type="protein sequence ID" value="CAC5424908.1"/>
    <property type="molecule type" value="Genomic_DNA"/>
</dbReference>
<gene>
    <name evidence="2" type="ORF">MCOR_56775</name>
</gene>
<evidence type="ECO:0000313" key="2">
    <source>
        <dbReference type="EMBL" id="CAC5424908.1"/>
    </source>
</evidence>
<sequence length="294" mass="32526">MGTPEYYNGSLHGSNQKFWGSSSQATFSDLTFTSFGMAIINFRVTTNPPEYNFTIPHYVNVKQLQHKSMIHEETNDIVLKIDGDYNTVVGSDDRYAKAMFGNWFAVMYEDLQINSVSLQPGSILVTLNVSGSHDSINSSLYSTCSMLTDGQTINYNGQALELSKYMYYNGSVFYGEACEVIPDNDDSSEVPMAIIVGSVVGCVLLIVIILVVWRMKSQSKNKIKVTGGLLSCGCGTGSNEKDTDEILYRERSFMSFTGSMPKESVSRDQSFVSVAPSATEFKAPRLTQAWNSNF</sequence>
<name>A0A6J8EWB1_MYTCO</name>
<dbReference type="Proteomes" id="UP000507470">
    <property type="component" value="Unassembled WGS sequence"/>
</dbReference>
<keyword evidence="1" id="KW-1133">Transmembrane helix</keyword>
<proteinExistence type="predicted"/>
<accession>A0A6J8EWB1</accession>
<keyword evidence="1" id="KW-0472">Membrane</keyword>
<protein>
    <submittedName>
        <fullName evidence="2">Uncharacterized protein</fullName>
    </submittedName>
</protein>